<dbReference type="InterPro" id="IPR019821">
    <property type="entry name" value="Kinesin_motor_CS"/>
</dbReference>
<protein>
    <recommendedName>
        <fullName evidence="7">Kinesin-like protein</fullName>
    </recommendedName>
</protein>
<evidence type="ECO:0000256" key="4">
    <source>
        <dbReference type="ARBA" id="ARBA00023054"/>
    </source>
</evidence>
<dbReference type="PANTHER" id="PTHR47968">
    <property type="entry name" value="CENTROMERE PROTEIN E"/>
    <property type="match status" value="1"/>
</dbReference>
<dbReference type="Pfam" id="PF00225">
    <property type="entry name" value="Kinesin"/>
    <property type="match status" value="1"/>
</dbReference>
<evidence type="ECO:0000313" key="9">
    <source>
        <dbReference type="EMBL" id="KAF8819200.1"/>
    </source>
</evidence>
<evidence type="ECO:0000256" key="2">
    <source>
        <dbReference type="ARBA" id="ARBA00022741"/>
    </source>
</evidence>
<name>A0ABQ7J5B5_9APIC</name>
<reference evidence="9 10" key="1">
    <citation type="journal article" date="2020" name="bioRxiv">
        <title>Metabolic contributions of an alphaproteobacterial endosymbiont in the apicomplexan Cardiosporidium cionae.</title>
        <authorList>
            <person name="Hunter E.S."/>
            <person name="Paight C.J."/>
            <person name="Lane C.E."/>
        </authorList>
    </citation>
    <scope>NUCLEOTIDE SEQUENCE [LARGE SCALE GENOMIC DNA]</scope>
    <source>
        <strain evidence="9">ESH_2018</strain>
    </source>
</reference>
<evidence type="ECO:0000256" key="6">
    <source>
        <dbReference type="PROSITE-ProRule" id="PRU00283"/>
    </source>
</evidence>
<dbReference type="PRINTS" id="PR00380">
    <property type="entry name" value="KINESINHEAVY"/>
</dbReference>
<keyword evidence="10" id="KW-1185">Reference proteome</keyword>
<evidence type="ECO:0000313" key="10">
    <source>
        <dbReference type="Proteomes" id="UP000823046"/>
    </source>
</evidence>
<evidence type="ECO:0000256" key="5">
    <source>
        <dbReference type="ARBA" id="ARBA00023175"/>
    </source>
</evidence>
<comment type="caution">
    <text evidence="9">The sequence shown here is derived from an EMBL/GenBank/DDBJ whole genome shotgun (WGS) entry which is preliminary data.</text>
</comment>
<evidence type="ECO:0000256" key="1">
    <source>
        <dbReference type="ARBA" id="ARBA00022701"/>
    </source>
</evidence>
<dbReference type="EMBL" id="JADAQX010000897">
    <property type="protein sequence ID" value="KAF8819200.1"/>
    <property type="molecule type" value="Genomic_DNA"/>
</dbReference>
<keyword evidence="2 7" id="KW-0547">Nucleotide-binding</keyword>
<keyword evidence="1 7" id="KW-0493">Microtubule</keyword>
<evidence type="ECO:0000256" key="7">
    <source>
        <dbReference type="RuleBase" id="RU000394"/>
    </source>
</evidence>
<organism evidence="9 10">
    <name type="scientific">Cardiosporidium cionae</name>
    <dbReference type="NCBI Taxonomy" id="476202"/>
    <lineage>
        <taxon>Eukaryota</taxon>
        <taxon>Sar</taxon>
        <taxon>Alveolata</taxon>
        <taxon>Apicomplexa</taxon>
        <taxon>Aconoidasida</taxon>
        <taxon>Nephromycida</taxon>
        <taxon>Cardiosporidium</taxon>
    </lineage>
</organism>
<dbReference type="InterPro" id="IPR036961">
    <property type="entry name" value="Kinesin_motor_dom_sf"/>
</dbReference>
<accession>A0ABQ7J5B5</accession>
<dbReference type="InterPro" id="IPR027640">
    <property type="entry name" value="Kinesin-like_fam"/>
</dbReference>
<evidence type="ECO:0000259" key="8">
    <source>
        <dbReference type="PROSITE" id="PS50067"/>
    </source>
</evidence>
<evidence type="ECO:0000256" key="3">
    <source>
        <dbReference type="ARBA" id="ARBA00022840"/>
    </source>
</evidence>
<keyword evidence="3 7" id="KW-0067">ATP-binding</keyword>
<comment type="caution">
    <text evidence="6">Lacks conserved residue(s) required for the propagation of feature annotation.</text>
</comment>
<gene>
    <name evidence="9" type="ORF">IE077_001435</name>
</gene>
<sequence>MRCLKNSRLCMVDLAGSERMEKARTAGTALQEGSMINKSLTCLGKVISGLSETSRAKGISHIPYRDSKLTRILKHSLGGNSKTCLILTCSPDVSDCAETSSTLRFGERAKQVKNRPTINVAIPNEQEIELRVYKEYAQRLLEWGLTGIATRRNSSDARACFNLPQFFPTLCKTGLSNNAIDGSILNVYSLPLVRIDRNESTCDMGEEVDLSKPRKVEVCFGLSDWETALNSLPRISDITQNLFSEYLTIPEIVTTSPDSANVVVKIDPVVLQSFQPWINFSKTLKANLSDKNIIEKGASSSGTLLKDAQLQSCSIDSLKKTKASLTHHCICLVKGESYVCSTPQNISTSSSLEATLASFGQTEEAGGWIHVLKKLLTRMSDSLLFLHPNGRGKTSSNNFLQRQLQLVKNGFINTIEQMNTIQRKHDLEQDKIVTLLLEQRQQLLHLLDVSVIHNCELLKLIPTQFKNAE</sequence>
<proteinExistence type="inferred from homology"/>
<dbReference type="InterPro" id="IPR027417">
    <property type="entry name" value="P-loop_NTPase"/>
</dbReference>
<dbReference type="Gene3D" id="3.40.850.10">
    <property type="entry name" value="Kinesin motor domain"/>
    <property type="match status" value="1"/>
</dbReference>
<dbReference type="SMART" id="SM00129">
    <property type="entry name" value="KISc"/>
    <property type="match status" value="1"/>
</dbReference>
<dbReference type="InterPro" id="IPR001752">
    <property type="entry name" value="Kinesin_motor_dom"/>
</dbReference>
<dbReference type="Proteomes" id="UP000823046">
    <property type="component" value="Unassembled WGS sequence"/>
</dbReference>
<dbReference type="PROSITE" id="PS50067">
    <property type="entry name" value="KINESIN_MOTOR_2"/>
    <property type="match status" value="1"/>
</dbReference>
<feature type="domain" description="Kinesin motor" evidence="8">
    <location>
        <begin position="1"/>
        <end position="112"/>
    </location>
</feature>
<dbReference type="SUPFAM" id="SSF52540">
    <property type="entry name" value="P-loop containing nucleoside triphosphate hydrolases"/>
    <property type="match status" value="1"/>
</dbReference>
<comment type="similarity">
    <text evidence="6 7">Belongs to the TRAFAC class myosin-kinesin ATPase superfamily. Kinesin family.</text>
</comment>
<dbReference type="PANTHER" id="PTHR47968:SF36">
    <property type="entry name" value="KINESIN HEAVY CHAIN ISOFORM X1"/>
    <property type="match status" value="1"/>
</dbReference>
<dbReference type="PROSITE" id="PS00411">
    <property type="entry name" value="KINESIN_MOTOR_1"/>
    <property type="match status" value="1"/>
</dbReference>
<keyword evidence="4" id="KW-0175">Coiled coil</keyword>
<keyword evidence="5 7" id="KW-0505">Motor protein</keyword>